<sequence>MLVTNSNQDLHRNNLYNLAAVGALLLAAFLTLGAYGHFVAIWAQAMSEDAALARRLLLMLPGTILAGAAALNMLFSRPLWQAHSYALTATLVGNLLATLYLIYLMITGVPDHPIGVFLTLETSLLILLTALRCGLVWPVASVTSSDAVTE</sequence>
<comment type="caution">
    <text evidence="2">The sequence shown here is derived from an EMBL/GenBank/DDBJ whole genome shotgun (WGS) entry which is preliminary data.</text>
</comment>
<dbReference type="EMBL" id="JACASI010000037">
    <property type="protein sequence ID" value="MCQ3830698.1"/>
    <property type="molecule type" value="Genomic_DNA"/>
</dbReference>
<accession>A0ABT1P3K2</accession>
<evidence type="ECO:0000256" key="1">
    <source>
        <dbReference type="SAM" id="Phobius"/>
    </source>
</evidence>
<protein>
    <submittedName>
        <fullName evidence="2">Uncharacterized protein</fullName>
    </submittedName>
</protein>
<evidence type="ECO:0000313" key="2">
    <source>
        <dbReference type="EMBL" id="MCQ3830698.1"/>
    </source>
</evidence>
<feature type="transmembrane region" description="Helical" evidence="1">
    <location>
        <begin position="20"/>
        <end position="43"/>
    </location>
</feature>
<dbReference type="RefSeq" id="WP_255875611.1">
    <property type="nucleotide sequence ID" value="NZ_JACASI010000037.1"/>
</dbReference>
<gene>
    <name evidence="2" type="ORF">HXX02_14760</name>
</gene>
<keyword evidence="1" id="KW-0472">Membrane</keyword>
<evidence type="ECO:0000313" key="3">
    <source>
        <dbReference type="Proteomes" id="UP001205566"/>
    </source>
</evidence>
<dbReference type="Proteomes" id="UP001205566">
    <property type="component" value="Unassembled WGS sequence"/>
</dbReference>
<organism evidence="2 3">
    <name type="scientific">Microbulbifer elongatus</name>
    <dbReference type="NCBI Taxonomy" id="86173"/>
    <lineage>
        <taxon>Bacteria</taxon>
        <taxon>Pseudomonadati</taxon>
        <taxon>Pseudomonadota</taxon>
        <taxon>Gammaproteobacteria</taxon>
        <taxon>Cellvibrionales</taxon>
        <taxon>Microbulbiferaceae</taxon>
        <taxon>Microbulbifer</taxon>
    </lineage>
</organism>
<proteinExistence type="predicted"/>
<keyword evidence="3" id="KW-1185">Reference proteome</keyword>
<keyword evidence="1" id="KW-1133">Transmembrane helix</keyword>
<feature type="transmembrane region" description="Helical" evidence="1">
    <location>
        <begin position="82"/>
        <end position="104"/>
    </location>
</feature>
<feature type="transmembrane region" description="Helical" evidence="1">
    <location>
        <begin position="116"/>
        <end position="140"/>
    </location>
</feature>
<name>A0ABT1P3K2_9GAMM</name>
<keyword evidence="1" id="KW-0812">Transmembrane</keyword>
<feature type="transmembrane region" description="Helical" evidence="1">
    <location>
        <begin position="55"/>
        <end position="76"/>
    </location>
</feature>
<reference evidence="2" key="1">
    <citation type="thesis" date="2020" institute="Technische Universitat Dresden" country="Dresden, Germany">
        <title>The Agarolytic System of Microbulbifer elongatus PORT2, Isolated from Batu Karas, Pangandaran West Java Indonesia.</title>
        <authorList>
            <person name="Anggraeni S.R."/>
        </authorList>
    </citation>
    <scope>NUCLEOTIDE SEQUENCE</scope>
    <source>
        <strain evidence="2">PORT2</strain>
    </source>
</reference>